<dbReference type="GO" id="GO:0045277">
    <property type="term" value="C:respiratory chain complex IV"/>
    <property type="evidence" value="ECO:0007669"/>
    <property type="project" value="InterPro"/>
</dbReference>
<evidence type="ECO:0000256" key="11">
    <source>
        <dbReference type="PIRSR" id="PIRSR602124-2"/>
    </source>
</evidence>
<feature type="binding site" evidence="11">
    <location>
        <position position="100"/>
    </location>
    <ligand>
        <name>Zn(2+)</name>
        <dbReference type="ChEBI" id="CHEBI:29105"/>
    </ligand>
</feature>
<keyword evidence="6" id="KW-0809">Transit peptide</keyword>
<evidence type="ECO:0000313" key="14">
    <source>
        <dbReference type="Proteomes" id="UP000620104"/>
    </source>
</evidence>
<sequence length="145" mass="15985">MLTAAFRSFRTVAARQPVRAFSVSAARLSAAPPQLLGEGGKAGEVPTDENQSTGLERFELLGKLEGVDVFDMKPLQVDRLGTMKEPIKVYSLFPERKIGCTGFPTDSHDTIWLSLNNTLKNHRCPECGSVYTMDFQGDAHADHHH</sequence>
<accession>A0A8H3YHD3</accession>
<dbReference type="GO" id="GO:0046872">
    <property type="term" value="F:metal ion binding"/>
    <property type="evidence" value="ECO:0007669"/>
    <property type="project" value="UniProtKB-KW"/>
</dbReference>
<keyword evidence="3 11" id="KW-0479">Metal-binding</keyword>
<evidence type="ECO:0000313" key="13">
    <source>
        <dbReference type="EMBL" id="GHJ89243.1"/>
    </source>
</evidence>
<dbReference type="EMBL" id="BLZA01000040">
    <property type="protein sequence ID" value="GHJ89243.1"/>
    <property type="molecule type" value="Genomic_DNA"/>
</dbReference>
<evidence type="ECO:0000259" key="12">
    <source>
        <dbReference type="PROSITE" id="PS00028"/>
    </source>
</evidence>
<feature type="binding site" evidence="11">
    <location>
        <position position="127"/>
    </location>
    <ligand>
        <name>Zn(2+)</name>
        <dbReference type="ChEBI" id="CHEBI:29105"/>
    </ligand>
</feature>
<evidence type="ECO:0000256" key="6">
    <source>
        <dbReference type="ARBA" id="ARBA00022946"/>
    </source>
</evidence>
<dbReference type="OrthoDB" id="10249250at2759"/>
<dbReference type="AlphaFoldDB" id="A0A8H3YHD3"/>
<name>A0A8H3YHD3_9TREE</name>
<comment type="similarity">
    <text evidence="2">Belongs to the cytochrome c oxidase subunit 5B family.</text>
</comment>
<comment type="caution">
    <text evidence="13">The sequence shown here is derived from an EMBL/GenBank/DDBJ whole genome shotgun (WGS) entry which is preliminary data.</text>
</comment>
<gene>
    <name evidence="13" type="ORF">NliqN6_5645</name>
</gene>
<evidence type="ECO:0000256" key="7">
    <source>
        <dbReference type="ARBA" id="ARBA00023128"/>
    </source>
</evidence>
<evidence type="ECO:0000256" key="10">
    <source>
        <dbReference type="ARBA" id="ARBA00070613"/>
    </source>
</evidence>
<dbReference type="GO" id="GO:0006123">
    <property type="term" value="P:mitochondrial electron transport, cytochrome c to oxygen"/>
    <property type="evidence" value="ECO:0007669"/>
    <property type="project" value="InterPro"/>
</dbReference>
<dbReference type="InterPro" id="IPR013087">
    <property type="entry name" value="Znf_C2H2_type"/>
</dbReference>
<dbReference type="GO" id="GO:0005743">
    <property type="term" value="C:mitochondrial inner membrane"/>
    <property type="evidence" value="ECO:0007669"/>
    <property type="project" value="UniProtKB-SubCell"/>
</dbReference>
<dbReference type="InterPro" id="IPR002124">
    <property type="entry name" value="Cyt_c_oxidase_su5b"/>
</dbReference>
<dbReference type="FunFam" id="2.60.11.10:FF:000003">
    <property type="entry name" value="Cytochrome c oxidase subunit IV"/>
    <property type="match status" value="1"/>
</dbReference>
<dbReference type="Pfam" id="PF01215">
    <property type="entry name" value="COX5B"/>
    <property type="match status" value="1"/>
</dbReference>
<protein>
    <recommendedName>
        <fullName evidence="10">Cytochrome c oxidase subunit 4, mitochondrial</fullName>
    </recommendedName>
    <alternativeName>
        <fullName evidence="9">Cytochrome c oxidase polypeptide IV</fullName>
    </alternativeName>
</protein>
<organism evidence="13 14">
    <name type="scientific">Naganishia liquefaciens</name>
    <dbReference type="NCBI Taxonomy" id="104408"/>
    <lineage>
        <taxon>Eukaryota</taxon>
        <taxon>Fungi</taxon>
        <taxon>Dikarya</taxon>
        <taxon>Basidiomycota</taxon>
        <taxon>Agaricomycotina</taxon>
        <taxon>Tremellomycetes</taxon>
        <taxon>Filobasidiales</taxon>
        <taxon>Filobasidiaceae</taxon>
        <taxon>Naganishia</taxon>
    </lineage>
</organism>
<evidence type="ECO:0000256" key="9">
    <source>
        <dbReference type="ARBA" id="ARBA00031366"/>
    </source>
</evidence>
<dbReference type="Gene3D" id="2.60.11.10">
    <property type="entry name" value="Cytochrome c oxidase, subunit Vb"/>
    <property type="match status" value="1"/>
</dbReference>
<keyword evidence="5 11" id="KW-0862">Zinc</keyword>
<keyword evidence="14" id="KW-1185">Reference proteome</keyword>
<feature type="binding site" evidence="11">
    <location>
        <position position="108"/>
    </location>
    <ligand>
        <name>Zn(2+)</name>
        <dbReference type="ChEBI" id="CHEBI:29105"/>
    </ligand>
</feature>
<dbReference type="CDD" id="cd00924">
    <property type="entry name" value="Cyt_c_Oxidase_Vb"/>
    <property type="match status" value="1"/>
</dbReference>
<keyword evidence="7" id="KW-0496">Mitochondrion</keyword>
<evidence type="ECO:0000256" key="5">
    <source>
        <dbReference type="ARBA" id="ARBA00022833"/>
    </source>
</evidence>
<dbReference type="PANTHER" id="PTHR10122:SF0">
    <property type="entry name" value="CYTOCHROME C OXIDASE SUBUNIT 5B, ISOFORM A-RELATED"/>
    <property type="match status" value="1"/>
</dbReference>
<dbReference type="SUPFAM" id="SSF57802">
    <property type="entry name" value="Rubredoxin-like"/>
    <property type="match status" value="1"/>
</dbReference>
<evidence type="ECO:0000256" key="3">
    <source>
        <dbReference type="ARBA" id="ARBA00022723"/>
    </source>
</evidence>
<comment type="subcellular location">
    <subcellularLocation>
        <location evidence="1">Mitochondrion inner membrane</location>
        <topology evidence="1">Peripheral membrane protein</topology>
        <orientation evidence="1">Matrix side</orientation>
    </subcellularLocation>
</comment>
<dbReference type="PROSITE" id="PS00028">
    <property type="entry name" value="ZINC_FINGER_C2H2_1"/>
    <property type="match status" value="1"/>
</dbReference>
<feature type="domain" description="C2H2-type" evidence="12">
    <location>
        <begin position="124"/>
        <end position="145"/>
    </location>
</feature>
<evidence type="ECO:0000256" key="8">
    <source>
        <dbReference type="ARBA" id="ARBA00023136"/>
    </source>
</evidence>
<evidence type="ECO:0000256" key="4">
    <source>
        <dbReference type="ARBA" id="ARBA00022792"/>
    </source>
</evidence>
<dbReference type="InterPro" id="IPR036972">
    <property type="entry name" value="Cyt_c_oxidase_su5b_sf"/>
</dbReference>
<feature type="binding site" evidence="11">
    <location>
        <position position="124"/>
    </location>
    <ligand>
        <name>Zn(2+)</name>
        <dbReference type="ChEBI" id="CHEBI:29105"/>
    </ligand>
</feature>
<proteinExistence type="inferred from homology"/>
<evidence type="ECO:0000256" key="1">
    <source>
        <dbReference type="ARBA" id="ARBA00004443"/>
    </source>
</evidence>
<keyword evidence="4" id="KW-0999">Mitochondrion inner membrane</keyword>
<reference evidence="13" key="1">
    <citation type="submission" date="2020-07" db="EMBL/GenBank/DDBJ databases">
        <title>Draft Genome Sequence of a Deep-Sea Yeast, Naganishia (Cryptococcus) liquefaciens strain N6.</title>
        <authorList>
            <person name="Han Y.W."/>
            <person name="Kajitani R."/>
            <person name="Morimoto H."/>
            <person name="Parhat M."/>
            <person name="Tsubouchi H."/>
            <person name="Bakenova O."/>
            <person name="Ogata M."/>
            <person name="Argunhan B."/>
            <person name="Aoki R."/>
            <person name="Kajiwara S."/>
            <person name="Itoh T."/>
            <person name="Iwasaki H."/>
        </authorList>
    </citation>
    <scope>NUCLEOTIDE SEQUENCE</scope>
    <source>
        <strain evidence="13">N6</strain>
    </source>
</reference>
<dbReference type="PANTHER" id="PTHR10122">
    <property type="entry name" value="CYTOCHROME C OXIDASE SUBUNIT 5B, MITOCHONDRIAL"/>
    <property type="match status" value="1"/>
</dbReference>
<keyword evidence="8" id="KW-0472">Membrane</keyword>
<dbReference type="PROSITE" id="PS51359">
    <property type="entry name" value="COX5B_2"/>
    <property type="match status" value="1"/>
</dbReference>
<evidence type="ECO:0000256" key="2">
    <source>
        <dbReference type="ARBA" id="ARBA00010292"/>
    </source>
</evidence>
<dbReference type="Proteomes" id="UP000620104">
    <property type="component" value="Unassembled WGS sequence"/>
</dbReference>